<gene>
    <name evidence="2" type="ORF">PB1_13559</name>
</gene>
<protein>
    <submittedName>
        <fullName evidence="2">Uncharacterized protein</fullName>
    </submittedName>
</protein>
<name>I3DWG7_BACMT</name>
<organism evidence="2 3">
    <name type="scientific">Bacillus methanolicus PB1</name>
    <dbReference type="NCBI Taxonomy" id="997296"/>
    <lineage>
        <taxon>Bacteria</taxon>
        <taxon>Bacillati</taxon>
        <taxon>Bacillota</taxon>
        <taxon>Bacilli</taxon>
        <taxon>Bacillales</taxon>
        <taxon>Bacillaceae</taxon>
        <taxon>Bacillus</taxon>
    </lineage>
</organism>
<evidence type="ECO:0000313" key="2">
    <source>
        <dbReference type="EMBL" id="EIJ78588.1"/>
    </source>
</evidence>
<comment type="caution">
    <text evidence="2">The sequence shown here is derived from an EMBL/GenBank/DDBJ whole genome shotgun (WGS) entry which is preliminary data.</text>
</comment>
<dbReference type="Proteomes" id="UP000010523">
    <property type="component" value="Unassembled WGS sequence"/>
</dbReference>
<accession>I3DWG7</accession>
<dbReference type="PATRIC" id="fig|997296.3.peg.2864"/>
<keyword evidence="1" id="KW-1133">Transmembrane helix</keyword>
<dbReference type="RefSeq" id="WP_004437159.1">
    <property type="nucleotide sequence ID" value="NZ_AFEU01000003.1"/>
</dbReference>
<keyword evidence="1" id="KW-0812">Transmembrane</keyword>
<keyword evidence="3" id="KW-1185">Reference proteome</keyword>
<feature type="transmembrane region" description="Helical" evidence="1">
    <location>
        <begin position="37"/>
        <end position="53"/>
    </location>
</feature>
<dbReference type="eggNOG" id="ENOG5032K78">
    <property type="taxonomic scope" value="Bacteria"/>
</dbReference>
<feature type="transmembrane region" description="Helical" evidence="1">
    <location>
        <begin position="65"/>
        <end position="82"/>
    </location>
</feature>
<evidence type="ECO:0000256" key="1">
    <source>
        <dbReference type="SAM" id="Phobius"/>
    </source>
</evidence>
<keyword evidence="1" id="KW-0472">Membrane</keyword>
<sequence>MIIPKEVLKKFDEMYRELVLADEKDHEIWFEYVFLSWQWWLCIALTIIPWILWWKFRKKESTNRLILGAFYIMTISLILDSFGTELGFWDYRYEPVPFLPSFLPWDLSFLQCSFFFLYK</sequence>
<proteinExistence type="predicted"/>
<evidence type="ECO:0000313" key="3">
    <source>
        <dbReference type="Proteomes" id="UP000010523"/>
    </source>
</evidence>
<dbReference type="AlphaFoldDB" id="I3DWG7"/>
<dbReference type="STRING" id="997296.PB1_13559"/>
<reference evidence="2 3" key="1">
    <citation type="journal article" date="2012" name="Appl. Environ. Microbiol.">
        <title>Genome Sequence of Thermotolerant Bacillus methanolicus: Features and Regulation Related to Methylotrophy and Production of L-Lysine and L-Glutamate from Methanol.</title>
        <authorList>
            <person name="Heggeset T.M."/>
            <person name="Krog A."/>
            <person name="Balzer S."/>
            <person name="Wentzel A."/>
            <person name="Ellingsen T.E."/>
            <person name="Brautaset T."/>
        </authorList>
    </citation>
    <scope>NUCLEOTIDE SEQUENCE [LARGE SCALE GENOMIC DNA]</scope>
    <source>
        <strain evidence="2 3">PB1</strain>
    </source>
</reference>
<dbReference type="EMBL" id="AFEU01000003">
    <property type="protein sequence ID" value="EIJ78588.1"/>
    <property type="molecule type" value="Genomic_DNA"/>
</dbReference>